<reference evidence="3" key="1">
    <citation type="submission" date="2023-06" db="EMBL/GenBank/DDBJ databases">
        <title>Genome-scale phylogeny and comparative genomics of the fungal order Sordariales.</title>
        <authorList>
            <consortium name="Lawrence Berkeley National Laboratory"/>
            <person name="Hensen N."/>
            <person name="Bonometti L."/>
            <person name="Westerberg I."/>
            <person name="Brannstrom I.O."/>
            <person name="Guillou S."/>
            <person name="Cros-Aarteil S."/>
            <person name="Calhoun S."/>
            <person name="Haridas S."/>
            <person name="Kuo A."/>
            <person name="Mondo S."/>
            <person name="Pangilinan J."/>
            <person name="Riley R."/>
            <person name="Labutti K."/>
            <person name="Andreopoulos B."/>
            <person name="Lipzen A."/>
            <person name="Chen C."/>
            <person name="Yanf M."/>
            <person name="Daum C."/>
            <person name="Ng V."/>
            <person name="Clum A."/>
            <person name="Steindorff A."/>
            <person name="Ohm R."/>
            <person name="Martin F."/>
            <person name="Silar P."/>
            <person name="Natvig D."/>
            <person name="Lalanne C."/>
            <person name="Gautier V."/>
            <person name="Ament-Velasquez S.L."/>
            <person name="Kruys A."/>
            <person name="Hutchinson M.I."/>
            <person name="Powell A.J."/>
            <person name="Barry K."/>
            <person name="Miller A.N."/>
            <person name="Grigoriev I.V."/>
            <person name="Debuchy R."/>
            <person name="Gladieux P."/>
            <person name="Thoren M.H."/>
            <person name="Johannesson H."/>
        </authorList>
    </citation>
    <scope>NUCLEOTIDE SEQUENCE</scope>
    <source>
        <strain evidence="3">PSN4</strain>
    </source>
</reference>
<dbReference type="InterPro" id="IPR013094">
    <property type="entry name" value="AB_hydrolase_3"/>
</dbReference>
<dbReference type="EMBL" id="MU839827">
    <property type="protein sequence ID" value="KAK1760087.1"/>
    <property type="molecule type" value="Genomic_DNA"/>
</dbReference>
<dbReference type="InterPro" id="IPR050300">
    <property type="entry name" value="GDXG_lipolytic_enzyme"/>
</dbReference>
<dbReference type="Pfam" id="PF07859">
    <property type="entry name" value="Abhydrolase_3"/>
    <property type="match status" value="1"/>
</dbReference>
<evidence type="ECO:0000313" key="3">
    <source>
        <dbReference type="EMBL" id="KAK1760087.1"/>
    </source>
</evidence>
<dbReference type="Proteomes" id="UP001239445">
    <property type="component" value="Unassembled WGS sequence"/>
</dbReference>
<evidence type="ECO:0000256" key="1">
    <source>
        <dbReference type="ARBA" id="ARBA00022801"/>
    </source>
</evidence>
<organism evidence="3 4">
    <name type="scientific">Echria macrotheca</name>
    <dbReference type="NCBI Taxonomy" id="438768"/>
    <lineage>
        <taxon>Eukaryota</taxon>
        <taxon>Fungi</taxon>
        <taxon>Dikarya</taxon>
        <taxon>Ascomycota</taxon>
        <taxon>Pezizomycotina</taxon>
        <taxon>Sordariomycetes</taxon>
        <taxon>Sordariomycetidae</taxon>
        <taxon>Sordariales</taxon>
        <taxon>Schizotheciaceae</taxon>
        <taxon>Echria</taxon>
    </lineage>
</organism>
<evidence type="ECO:0000313" key="4">
    <source>
        <dbReference type="Proteomes" id="UP001239445"/>
    </source>
</evidence>
<dbReference type="GO" id="GO:0016787">
    <property type="term" value="F:hydrolase activity"/>
    <property type="evidence" value="ECO:0007669"/>
    <property type="project" value="UniProtKB-KW"/>
</dbReference>
<keyword evidence="1" id="KW-0378">Hydrolase</keyword>
<dbReference type="SUPFAM" id="SSF53474">
    <property type="entry name" value="alpha/beta-Hydrolases"/>
    <property type="match status" value="1"/>
</dbReference>
<dbReference type="AlphaFoldDB" id="A0AAJ0BNI3"/>
<dbReference type="PANTHER" id="PTHR48081:SF8">
    <property type="entry name" value="ALPHA_BETA HYDROLASE FOLD-3 DOMAIN-CONTAINING PROTEIN-RELATED"/>
    <property type="match status" value="1"/>
</dbReference>
<gene>
    <name evidence="3" type="ORF">QBC47DRAFT_366366</name>
</gene>
<protein>
    <submittedName>
        <fullName evidence="3">Alpha/beta-hydrolase</fullName>
    </submittedName>
</protein>
<comment type="caution">
    <text evidence="3">The sequence shown here is derived from an EMBL/GenBank/DDBJ whole genome shotgun (WGS) entry which is preliminary data.</text>
</comment>
<keyword evidence="4" id="KW-1185">Reference proteome</keyword>
<dbReference type="InterPro" id="IPR029058">
    <property type="entry name" value="AB_hydrolase_fold"/>
</dbReference>
<accession>A0AAJ0BNI3</accession>
<dbReference type="Gene3D" id="3.40.50.1820">
    <property type="entry name" value="alpha/beta hydrolase"/>
    <property type="match status" value="1"/>
</dbReference>
<evidence type="ECO:0000259" key="2">
    <source>
        <dbReference type="Pfam" id="PF07859"/>
    </source>
</evidence>
<feature type="domain" description="Alpha/beta hydrolase fold-3" evidence="2">
    <location>
        <begin position="98"/>
        <end position="313"/>
    </location>
</feature>
<name>A0AAJ0BNI3_9PEZI</name>
<proteinExistence type="predicted"/>
<dbReference type="PANTHER" id="PTHR48081">
    <property type="entry name" value="AB HYDROLASE SUPERFAMILY PROTEIN C4A8.06C"/>
    <property type="match status" value="1"/>
</dbReference>
<sequence>MLSIEEIKALSTPHWELEKLLREKGPGSDTKPLSTLSDIHQARLFLRMFYSIRSSTQPKPSLRPYKSSSIQIPVRDGTLLPARVYTPRRRQGGCPLLFVCHGGSYVLGELDGQDWLCELFVALGGVAVDVCYRLAPEFVFPTAVCDAFDSLVWTVRNAAGLHVDTGKGVVLAGESNGGDIALAVAHLYANEVGLGMELPRLTGLYMACPMVMDSDTVPERYREFFVSREQNRDGPVLTTGSIEFVETVYKPDKTSPLALPILFPDHSGLPKTYLQIAGMDPLRDGGLIYEDILRESGVEVKTDLYAGLPHCFWGPFIHAEFTKRHKADTAAGLAWLLASS</sequence>